<dbReference type="Proteomes" id="UP001253193">
    <property type="component" value="Unassembled WGS sequence"/>
</dbReference>
<dbReference type="PANTHER" id="PTHR17920:SF3">
    <property type="entry name" value="TRANSMEMBRANE AND COILED-COIL DOMAIN-CONTAINING PROTEIN 4"/>
    <property type="match status" value="1"/>
</dbReference>
<dbReference type="InterPro" id="IPR007941">
    <property type="entry name" value="DUF726"/>
</dbReference>
<dbReference type="GO" id="GO:0016020">
    <property type="term" value="C:membrane"/>
    <property type="evidence" value="ECO:0007669"/>
    <property type="project" value="UniProtKB-SubCell"/>
</dbReference>
<protein>
    <submittedName>
        <fullName evidence="5">DUF726 domain-containing protein</fullName>
    </submittedName>
</protein>
<dbReference type="AlphaFoldDB" id="A0AAW8Q0M9"/>
<sequence length="276" mass="30502">MDLGFEDEGILRKIKCGELTDVIVVNGFLSETESDVSDWLSLLGEVYHSNTVHHFNWEASSKLKVLNDSATGDLFKAVIDLGFDGVTAKGVLSFVLSAYNVGRVPWQSAIDSSEMAGRTLARYLDKQDKQFILMGHSLGARVLYHCLKSMVSKDKVTTAILLGGAVDEETGWGELLEKHSKMSIYNCHSDNDLVLKHLYPVKDGESSPIGLKPINIDLPDRLRNIDMSIMKLGHMEYKTKNVGTLLNLHINRTDSEPYEIAVFRGGGLLGLFGLLS</sequence>
<dbReference type="Pfam" id="PF05277">
    <property type="entry name" value="DUF726"/>
    <property type="match status" value="1"/>
</dbReference>
<dbReference type="SUPFAM" id="SSF53474">
    <property type="entry name" value="alpha/beta-Hydrolases"/>
    <property type="match status" value="1"/>
</dbReference>
<evidence type="ECO:0000256" key="3">
    <source>
        <dbReference type="ARBA" id="ARBA00022989"/>
    </source>
</evidence>
<dbReference type="InterPro" id="IPR029058">
    <property type="entry name" value="AB_hydrolase_fold"/>
</dbReference>
<proteinExistence type="predicted"/>
<keyword evidence="4" id="KW-0472">Membrane</keyword>
<organism evidence="5 6">
    <name type="scientific">Vibrio parahaemolyticus</name>
    <dbReference type="NCBI Taxonomy" id="670"/>
    <lineage>
        <taxon>Bacteria</taxon>
        <taxon>Pseudomonadati</taxon>
        <taxon>Pseudomonadota</taxon>
        <taxon>Gammaproteobacteria</taxon>
        <taxon>Vibrionales</taxon>
        <taxon>Vibrionaceae</taxon>
        <taxon>Vibrio</taxon>
    </lineage>
</organism>
<name>A0AAW8Q0M9_VIBPH</name>
<keyword evidence="2" id="KW-0812">Transmembrane</keyword>
<accession>A0AAW8Q0M9</accession>
<comment type="caution">
    <text evidence="5">The sequence shown here is derived from an EMBL/GenBank/DDBJ whole genome shotgun (WGS) entry which is preliminary data.</text>
</comment>
<keyword evidence="3" id="KW-1133">Transmembrane helix</keyword>
<dbReference type="RefSeq" id="WP_311020309.1">
    <property type="nucleotide sequence ID" value="NZ_JAUHGG010000003.1"/>
</dbReference>
<dbReference type="EMBL" id="JAUHGG010000003">
    <property type="protein sequence ID" value="MDS1821423.1"/>
    <property type="molecule type" value="Genomic_DNA"/>
</dbReference>
<evidence type="ECO:0000313" key="5">
    <source>
        <dbReference type="EMBL" id="MDS1821423.1"/>
    </source>
</evidence>
<reference evidence="5" key="1">
    <citation type="submission" date="2023-06" db="EMBL/GenBank/DDBJ databases">
        <title>Genomic Diversity of Vibrio spp. and Metagenomic Analysis of Pathogens in Florida Gulf Coastal Waters Following Hurricane Ian.</title>
        <authorList>
            <person name="Brumfield K.D."/>
        </authorList>
    </citation>
    <scope>NUCLEOTIDE SEQUENCE</scope>
    <source>
        <strain evidence="5">WBS2B-138</strain>
    </source>
</reference>
<evidence type="ECO:0000313" key="6">
    <source>
        <dbReference type="Proteomes" id="UP001253193"/>
    </source>
</evidence>
<dbReference type="Gene3D" id="3.40.50.1820">
    <property type="entry name" value="alpha/beta hydrolase"/>
    <property type="match status" value="1"/>
</dbReference>
<evidence type="ECO:0000256" key="4">
    <source>
        <dbReference type="ARBA" id="ARBA00023136"/>
    </source>
</evidence>
<gene>
    <name evidence="5" type="ORF">QX249_12195</name>
</gene>
<evidence type="ECO:0000256" key="2">
    <source>
        <dbReference type="ARBA" id="ARBA00022692"/>
    </source>
</evidence>
<dbReference type="PANTHER" id="PTHR17920">
    <property type="entry name" value="TRANSMEMBRANE AND COILED-COIL DOMAIN-CONTAINING PROTEIN 4 TMCO4"/>
    <property type="match status" value="1"/>
</dbReference>
<comment type="subcellular location">
    <subcellularLocation>
        <location evidence="1">Membrane</location>
        <topology evidence="1">Multi-pass membrane protein</topology>
    </subcellularLocation>
</comment>
<evidence type="ECO:0000256" key="1">
    <source>
        <dbReference type="ARBA" id="ARBA00004141"/>
    </source>
</evidence>